<dbReference type="SMART" id="SM01417">
    <property type="entry name" value="Solute_trans_a"/>
    <property type="match status" value="1"/>
</dbReference>
<protein>
    <recommendedName>
        <fullName evidence="9">Transmembrane protein 184B</fullName>
    </recommendedName>
</protein>
<dbReference type="OrthoDB" id="5348404at2759"/>
<keyword evidence="4 6" id="KW-0472">Membrane</keyword>
<keyword evidence="8" id="KW-1185">Reference proteome</keyword>
<comment type="subcellular location">
    <subcellularLocation>
        <location evidence="1">Membrane</location>
        <topology evidence="1">Multi-pass membrane protein</topology>
    </subcellularLocation>
</comment>
<evidence type="ECO:0000256" key="5">
    <source>
        <dbReference type="SAM" id="MobiDB-lite"/>
    </source>
</evidence>
<evidence type="ECO:0008006" key="9">
    <source>
        <dbReference type="Google" id="ProtNLM"/>
    </source>
</evidence>
<gene>
    <name evidence="7" type="ORF">Taro_027697</name>
</gene>
<name>A0A843V9D0_COLES</name>
<sequence length="361" mass="39889">MASICDSVDDDVVNVPCYEAWVIYNFLSLCLAWVGGPGAVVLSLTGRVLKPSWYLMTCCFAAIPLDGRFIRRCKQGCLQFVILKPILVAITFILYAKGKYEDGNFSVNQAYLYITIIYTISYSMALYALALFYVACRDLLRPFNPVPKFLLIKSVIFLTYWQGVLVFLTAKSGFIKGADKAADFQNFILCVEMLLAAVGHLYAFPYKEYAGANIAASDGFTGSLAHALKFNDFYHDTVHQFAPTYHDYVLYNTNGGDEVATKYRSRTFVPTGQEMDAVRRNKHSVGSKLDDIQLSSVSSSASSTPTLAGTRQEQMDPEAMRSSLLREAAASSAQPYDLSLIDLDLSGYPTKVPAVDDSSKS</sequence>
<feature type="transmembrane region" description="Helical" evidence="6">
    <location>
        <begin position="155"/>
        <end position="174"/>
    </location>
</feature>
<feature type="transmembrane region" description="Helical" evidence="6">
    <location>
        <begin position="110"/>
        <end position="134"/>
    </location>
</feature>
<accession>A0A843V9D0</accession>
<feature type="transmembrane region" description="Helical" evidence="6">
    <location>
        <begin position="77"/>
        <end position="98"/>
    </location>
</feature>
<dbReference type="AlphaFoldDB" id="A0A843V9D0"/>
<organism evidence="7 8">
    <name type="scientific">Colocasia esculenta</name>
    <name type="common">Wild taro</name>
    <name type="synonym">Arum esculentum</name>
    <dbReference type="NCBI Taxonomy" id="4460"/>
    <lineage>
        <taxon>Eukaryota</taxon>
        <taxon>Viridiplantae</taxon>
        <taxon>Streptophyta</taxon>
        <taxon>Embryophyta</taxon>
        <taxon>Tracheophyta</taxon>
        <taxon>Spermatophyta</taxon>
        <taxon>Magnoliopsida</taxon>
        <taxon>Liliopsida</taxon>
        <taxon>Araceae</taxon>
        <taxon>Aroideae</taxon>
        <taxon>Colocasieae</taxon>
        <taxon>Colocasia</taxon>
    </lineage>
</organism>
<evidence type="ECO:0000256" key="1">
    <source>
        <dbReference type="ARBA" id="ARBA00004141"/>
    </source>
</evidence>
<dbReference type="EMBL" id="NMUH01001744">
    <property type="protein sequence ID" value="MQL95032.1"/>
    <property type="molecule type" value="Genomic_DNA"/>
</dbReference>
<evidence type="ECO:0000313" key="8">
    <source>
        <dbReference type="Proteomes" id="UP000652761"/>
    </source>
</evidence>
<feature type="transmembrane region" description="Helical" evidence="6">
    <location>
        <begin position="186"/>
        <end position="204"/>
    </location>
</feature>
<feature type="transmembrane region" description="Helical" evidence="6">
    <location>
        <begin position="21"/>
        <end position="44"/>
    </location>
</feature>
<keyword evidence="3 6" id="KW-1133">Transmembrane helix</keyword>
<comment type="caution">
    <text evidence="7">The sequence shown here is derived from an EMBL/GenBank/DDBJ whole genome shotgun (WGS) entry which is preliminary data.</text>
</comment>
<dbReference type="Proteomes" id="UP000652761">
    <property type="component" value="Unassembled WGS sequence"/>
</dbReference>
<evidence type="ECO:0000256" key="2">
    <source>
        <dbReference type="ARBA" id="ARBA00022692"/>
    </source>
</evidence>
<keyword evidence="2 6" id="KW-0812">Transmembrane</keyword>
<feature type="region of interest" description="Disordered" evidence="5">
    <location>
        <begin position="295"/>
        <end position="320"/>
    </location>
</feature>
<dbReference type="GO" id="GO:0016020">
    <property type="term" value="C:membrane"/>
    <property type="evidence" value="ECO:0007669"/>
    <property type="project" value="UniProtKB-SubCell"/>
</dbReference>
<evidence type="ECO:0000256" key="4">
    <source>
        <dbReference type="ARBA" id="ARBA00023136"/>
    </source>
</evidence>
<dbReference type="InterPro" id="IPR005178">
    <property type="entry name" value="Ostalpha/TMEM184C"/>
</dbReference>
<dbReference type="Pfam" id="PF03619">
    <property type="entry name" value="Solute_trans_a"/>
    <property type="match status" value="1"/>
</dbReference>
<evidence type="ECO:0000256" key="6">
    <source>
        <dbReference type="SAM" id="Phobius"/>
    </source>
</evidence>
<evidence type="ECO:0000256" key="3">
    <source>
        <dbReference type="ARBA" id="ARBA00022989"/>
    </source>
</evidence>
<dbReference type="PANTHER" id="PTHR23423">
    <property type="entry name" value="ORGANIC SOLUTE TRANSPORTER-RELATED"/>
    <property type="match status" value="1"/>
</dbReference>
<reference evidence="7" key="1">
    <citation type="submission" date="2017-07" db="EMBL/GenBank/DDBJ databases">
        <title>Taro Niue Genome Assembly and Annotation.</title>
        <authorList>
            <person name="Atibalentja N."/>
            <person name="Keating K."/>
            <person name="Fields C.J."/>
        </authorList>
    </citation>
    <scope>NUCLEOTIDE SEQUENCE</scope>
    <source>
        <strain evidence="7">Niue_2</strain>
        <tissue evidence="7">Leaf</tissue>
    </source>
</reference>
<proteinExistence type="predicted"/>
<evidence type="ECO:0000313" key="7">
    <source>
        <dbReference type="EMBL" id="MQL95032.1"/>
    </source>
</evidence>